<dbReference type="AlphaFoldDB" id="A0AAD6X988"/>
<organism evidence="2 3">
    <name type="scientific">Mycena alexandri</name>
    <dbReference type="NCBI Taxonomy" id="1745969"/>
    <lineage>
        <taxon>Eukaryota</taxon>
        <taxon>Fungi</taxon>
        <taxon>Dikarya</taxon>
        <taxon>Basidiomycota</taxon>
        <taxon>Agaricomycotina</taxon>
        <taxon>Agaricomycetes</taxon>
        <taxon>Agaricomycetidae</taxon>
        <taxon>Agaricales</taxon>
        <taxon>Marasmiineae</taxon>
        <taxon>Mycenaceae</taxon>
        <taxon>Mycena</taxon>
    </lineage>
</organism>
<reference evidence="2" key="1">
    <citation type="submission" date="2023-03" db="EMBL/GenBank/DDBJ databases">
        <title>Massive genome expansion in bonnet fungi (Mycena s.s.) driven by repeated elements and novel gene families across ecological guilds.</title>
        <authorList>
            <consortium name="Lawrence Berkeley National Laboratory"/>
            <person name="Harder C.B."/>
            <person name="Miyauchi S."/>
            <person name="Viragh M."/>
            <person name="Kuo A."/>
            <person name="Thoen E."/>
            <person name="Andreopoulos B."/>
            <person name="Lu D."/>
            <person name="Skrede I."/>
            <person name="Drula E."/>
            <person name="Henrissat B."/>
            <person name="Morin E."/>
            <person name="Kohler A."/>
            <person name="Barry K."/>
            <person name="LaButti K."/>
            <person name="Morin E."/>
            <person name="Salamov A."/>
            <person name="Lipzen A."/>
            <person name="Mereny Z."/>
            <person name="Hegedus B."/>
            <person name="Baldrian P."/>
            <person name="Stursova M."/>
            <person name="Weitz H."/>
            <person name="Taylor A."/>
            <person name="Grigoriev I.V."/>
            <person name="Nagy L.G."/>
            <person name="Martin F."/>
            <person name="Kauserud H."/>
        </authorList>
    </citation>
    <scope>NUCLEOTIDE SEQUENCE</scope>
    <source>
        <strain evidence="2">CBHHK200</strain>
    </source>
</reference>
<gene>
    <name evidence="2" type="ORF">C8F04DRAFT_1394045</name>
</gene>
<sequence length="379" mass="42263">MTVPSFSIQLFFDPHFIRLAGFEAIIFIFTEMVNLVGEGTSTTRRDYYLPNRQHDNSLHLLGSFVYVSNSPAPTITFTLEFPSNLELALPRAPLESKLKSVLEESISGKDLVDIKFCAFSLFSSGAATHPLPLFARISLLQGFSDDLDNLLEGKGFSESSIVDLDRHGSEDSQFDGYGYDSDLESEGEEEEESPTISSVSSISGASASDSDQTTHEVFNFRFRGSIVANEQSRRGRVIILKDTAYKTWKALLYYLYTRRINFSPLRSEGSMNPAGEGPMCSAKSMYRLADKLGLNDLKSEALQYIASRLSEGVILPEVFSSFTSMYPAVQKLEIEYLMLNFTPRASEGLKEMVKKICDGEKSPCTETLYLILQRMGTRA</sequence>
<evidence type="ECO:0000256" key="1">
    <source>
        <dbReference type="SAM" id="MobiDB-lite"/>
    </source>
</evidence>
<proteinExistence type="predicted"/>
<dbReference type="EMBL" id="JARJCM010000041">
    <property type="protein sequence ID" value="KAJ7036789.1"/>
    <property type="molecule type" value="Genomic_DNA"/>
</dbReference>
<comment type="caution">
    <text evidence="2">The sequence shown here is derived from an EMBL/GenBank/DDBJ whole genome shotgun (WGS) entry which is preliminary data.</text>
</comment>
<evidence type="ECO:0000313" key="3">
    <source>
        <dbReference type="Proteomes" id="UP001218188"/>
    </source>
</evidence>
<feature type="compositionally biased region" description="Low complexity" evidence="1">
    <location>
        <begin position="194"/>
        <end position="210"/>
    </location>
</feature>
<name>A0AAD6X988_9AGAR</name>
<feature type="compositionally biased region" description="Acidic residues" evidence="1">
    <location>
        <begin position="181"/>
        <end position="193"/>
    </location>
</feature>
<accession>A0AAD6X988</accession>
<dbReference type="Proteomes" id="UP001218188">
    <property type="component" value="Unassembled WGS sequence"/>
</dbReference>
<dbReference type="InterPro" id="IPR011333">
    <property type="entry name" value="SKP1/BTB/POZ_sf"/>
</dbReference>
<keyword evidence="3" id="KW-1185">Reference proteome</keyword>
<feature type="region of interest" description="Disordered" evidence="1">
    <location>
        <begin position="166"/>
        <end position="210"/>
    </location>
</feature>
<dbReference type="Gene3D" id="3.30.710.10">
    <property type="entry name" value="Potassium Channel Kv1.1, Chain A"/>
    <property type="match status" value="1"/>
</dbReference>
<evidence type="ECO:0008006" key="4">
    <source>
        <dbReference type="Google" id="ProtNLM"/>
    </source>
</evidence>
<protein>
    <recommendedName>
        <fullName evidence="4">BTB/POZ domain-containing protein</fullName>
    </recommendedName>
</protein>
<evidence type="ECO:0000313" key="2">
    <source>
        <dbReference type="EMBL" id="KAJ7036789.1"/>
    </source>
</evidence>